<dbReference type="SUPFAM" id="SSF51126">
    <property type="entry name" value="Pectin lyase-like"/>
    <property type="match status" value="1"/>
</dbReference>
<keyword evidence="1" id="KW-0732">Signal</keyword>
<dbReference type="InterPro" id="IPR011050">
    <property type="entry name" value="Pectin_lyase_fold/virulence"/>
</dbReference>
<dbReference type="EMBL" id="CP037933">
    <property type="protein sequence ID" value="QBN20502.1"/>
    <property type="molecule type" value="Genomic_DNA"/>
</dbReference>
<dbReference type="KEGG" id="fnk:E1750_17470"/>
<dbReference type="Gene3D" id="2.60.350.10">
    <property type="entry name" value="Dextranase, N-terminal"/>
    <property type="match status" value="1"/>
</dbReference>
<feature type="signal peptide" evidence="1">
    <location>
        <begin position="1"/>
        <end position="22"/>
    </location>
</feature>
<gene>
    <name evidence="2" type="ORF">E1750_17470</name>
</gene>
<organism evidence="2 3">
    <name type="scientific">Flavobacterium nackdongense</name>
    <dbReference type="NCBI Taxonomy" id="2547394"/>
    <lineage>
        <taxon>Bacteria</taxon>
        <taxon>Pseudomonadati</taxon>
        <taxon>Bacteroidota</taxon>
        <taxon>Flavobacteriia</taxon>
        <taxon>Flavobacteriales</taxon>
        <taxon>Flavobacteriaceae</taxon>
        <taxon>Flavobacterium</taxon>
    </lineage>
</organism>
<keyword evidence="3" id="KW-1185">Reference proteome</keyword>
<evidence type="ECO:0000256" key="1">
    <source>
        <dbReference type="SAM" id="SignalP"/>
    </source>
</evidence>
<proteinExistence type="predicted"/>
<feature type="chain" id="PRO_5020561776" evidence="1">
    <location>
        <begin position="23"/>
        <end position="547"/>
    </location>
</feature>
<dbReference type="AlphaFoldDB" id="A0A4V1AH69"/>
<dbReference type="InterPro" id="IPR035953">
    <property type="entry name" value="Dextranase_N-ter"/>
</dbReference>
<dbReference type="Gene3D" id="2.160.20.10">
    <property type="entry name" value="Single-stranded right-handed beta-helix, Pectin lyase-like"/>
    <property type="match status" value="1"/>
</dbReference>
<name>A0A4V1AH69_9FLAO</name>
<dbReference type="Proteomes" id="UP000291124">
    <property type="component" value="Chromosome"/>
</dbReference>
<dbReference type="OrthoDB" id="9795222at2"/>
<sequence length="547" mass="60703">MMKKKILITVLLTFVLLNQINAQSTFFEVYPAPKGVKTSDRYKVKVADDNNKSDSFVYYSTPLDDDSPKTESTRNGVIKGINENEALRNFYFGGKTADLNTEQSVAWTCFSFKGKIQITVEYSSEIKSFKILPSNLNLKGTISNNQLSFTLDNPRKLAVVINGDYLNPLFIFGDAPEVGVPSKTAVGTLVIKEGTNFKNIREKVKKASVIYFEPGVHPIGVAFEIFSNQTVYLAGGAYLIGTIHGMMASNVTIRGRGVLAGDSISRAEVLAMKSVNDTKIKVAKRMRYHAINMLSAENETSWNSFADSPGKGCDNLNIEGITIASPRQFFIRATGVPITIHNVKMLGSWPYNTDGVSTIGQGHTTVFNCFFNCNDDAIYVSPNYCNIHHCTFWQGNNGCVFQFHWGSSPVDEQGGYIHDCDIIHSGHVAEANNRMLIGSRKSGPGDLSNVYFRNIRIEGPVWSLFRIETNESGNVGSFKNIHFENISVDGFVLNKSTIKSSKNRKEGETSTSWIKDIYFKNVTINGKKITKDDFDIGTFQVENVVIE</sequence>
<accession>A0A4V1AH69</accession>
<protein>
    <submittedName>
        <fullName evidence="2">Uncharacterized protein</fullName>
    </submittedName>
</protein>
<evidence type="ECO:0000313" key="2">
    <source>
        <dbReference type="EMBL" id="QBN20502.1"/>
    </source>
</evidence>
<reference evidence="3" key="1">
    <citation type="submission" date="2019-03" db="EMBL/GenBank/DDBJ databases">
        <title>Flavobacterium sp.</title>
        <authorList>
            <person name="Kim H."/>
        </authorList>
    </citation>
    <scope>NUCLEOTIDE SEQUENCE [LARGE SCALE GENOMIC DNA]</scope>
    <source>
        <strain evidence="3">GS13</strain>
    </source>
</reference>
<dbReference type="InterPro" id="IPR012334">
    <property type="entry name" value="Pectin_lyas_fold"/>
</dbReference>
<evidence type="ECO:0000313" key="3">
    <source>
        <dbReference type="Proteomes" id="UP000291124"/>
    </source>
</evidence>